<evidence type="ECO:0000256" key="5">
    <source>
        <dbReference type="ARBA" id="ARBA00023136"/>
    </source>
</evidence>
<gene>
    <name evidence="9" type="primary">livM</name>
    <name evidence="9" type="ORF">EZH22_21935</name>
</gene>
<dbReference type="GO" id="GO:0015658">
    <property type="term" value="F:branched-chain amino acid transmembrane transporter activity"/>
    <property type="evidence" value="ECO:0007669"/>
    <property type="project" value="InterPro"/>
</dbReference>
<feature type="transmembrane region" description="Helical" evidence="7">
    <location>
        <begin position="250"/>
        <end position="270"/>
    </location>
</feature>
<feature type="compositionally biased region" description="Pro residues" evidence="6">
    <location>
        <begin position="14"/>
        <end position="28"/>
    </location>
</feature>
<comment type="subcellular location">
    <subcellularLocation>
        <location evidence="1">Cell membrane</location>
        <topology evidence="1">Multi-pass membrane protein</topology>
    </subcellularLocation>
</comment>
<evidence type="ECO:0000259" key="8">
    <source>
        <dbReference type="Pfam" id="PF11862"/>
    </source>
</evidence>
<feature type="transmembrane region" description="Helical" evidence="7">
    <location>
        <begin position="127"/>
        <end position="146"/>
    </location>
</feature>
<keyword evidence="5 7" id="KW-0472">Membrane</keyword>
<feature type="region of interest" description="Disordered" evidence="6">
    <location>
        <begin position="1"/>
        <end position="33"/>
    </location>
</feature>
<proteinExistence type="predicted"/>
<dbReference type="RefSeq" id="WP_203192551.1">
    <property type="nucleotide sequence ID" value="NZ_CP063362.1"/>
</dbReference>
<dbReference type="InterPro" id="IPR043428">
    <property type="entry name" value="LivM-like"/>
</dbReference>
<dbReference type="CDD" id="cd06581">
    <property type="entry name" value="TM_PBP1_LivM_like"/>
    <property type="match status" value="1"/>
</dbReference>
<feature type="transmembrane region" description="Helical" evidence="7">
    <location>
        <begin position="219"/>
        <end position="244"/>
    </location>
</feature>
<feature type="transmembrane region" description="Helical" evidence="7">
    <location>
        <begin position="158"/>
        <end position="179"/>
    </location>
</feature>
<evidence type="ECO:0000256" key="3">
    <source>
        <dbReference type="ARBA" id="ARBA00022692"/>
    </source>
</evidence>
<evidence type="ECO:0000256" key="2">
    <source>
        <dbReference type="ARBA" id="ARBA00022475"/>
    </source>
</evidence>
<keyword evidence="2" id="KW-1003">Cell membrane</keyword>
<protein>
    <submittedName>
        <fullName evidence="9">High-affinity branched-chain amino acid ABC transporter permease LivM</fullName>
    </submittedName>
</protein>
<dbReference type="Pfam" id="PF11862">
    <property type="entry name" value="DUF3382"/>
    <property type="match status" value="1"/>
</dbReference>
<dbReference type="NCBIfam" id="NF008450">
    <property type="entry name" value="PRK11301.1"/>
    <property type="match status" value="1"/>
</dbReference>
<dbReference type="AlphaFoldDB" id="A0A974PL92"/>
<evidence type="ECO:0000313" key="9">
    <source>
        <dbReference type="EMBL" id="QRG05685.1"/>
    </source>
</evidence>
<feature type="domain" description="High-affinity branched-chain amino acid transport system permease LivHM N-terminal" evidence="8">
    <location>
        <begin position="39"/>
        <end position="135"/>
    </location>
</feature>
<dbReference type="Proteomes" id="UP000596427">
    <property type="component" value="Chromosome"/>
</dbReference>
<dbReference type="PANTHER" id="PTHR30482">
    <property type="entry name" value="HIGH-AFFINITY BRANCHED-CHAIN AMINO ACID TRANSPORT SYSTEM PERMEASE"/>
    <property type="match status" value="1"/>
</dbReference>
<feature type="transmembrane region" description="Helical" evidence="7">
    <location>
        <begin position="365"/>
        <end position="388"/>
    </location>
</feature>
<evidence type="ECO:0000256" key="1">
    <source>
        <dbReference type="ARBA" id="ARBA00004651"/>
    </source>
</evidence>
<sequence>MSTSDVDLPVPGTVVPPAPAPIPPPPSGPAASPSVLGEAVKDAVVSGILTGLLLLPLVGFRATEAGSGPLILTTRFGLVAVLAGLVAVLRLTLHLTLWRPGRTAKVSAAPSPLARLAQKAGPALKPAFFSFALAYPFLSILLAGGLSESRYWVDLGIYILTYVMLGWGLNIVVGLAGLLDLGYVAFYAVGAYTFALLSTSVPVGDFVNGHLGEGFWTAWSFWICLPLSGLLAAFWGVILGFPVLRLRGDYLAIVTLAFGEIIRLVLINWVSLTNGGAGISSIPPISFFGMPFTSSETGFAATFGLDFDSMHRIIFLYFVILGLAALTALVTIRLRKMPVGRAWEALREDEIACRSLGINTTLTKLTAFATGAMFGGFAGAFFAVRVRFVSPESFTFMESAVILAIVVLGGMGSQMGVAAAAILLIGGMEMLRNLSFLKADFLFGPDFDPSLYRMLIFGFAMVAVMVWRPRGLVSSRMPTIFLKERKAVSAALVKEGHG</sequence>
<keyword evidence="3 7" id="KW-0812">Transmembrane</keyword>
<dbReference type="GO" id="GO:0005886">
    <property type="term" value="C:plasma membrane"/>
    <property type="evidence" value="ECO:0007669"/>
    <property type="project" value="UniProtKB-SubCell"/>
</dbReference>
<feature type="transmembrane region" description="Helical" evidence="7">
    <location>
        <begin position="72"/>
        <end position="93"/>
    </location>
</feature>
<organism evidence="9 10">
    <name type="scientific">Xanthobacter dioxanivorans</name>
    <dbReference type="NCBI Taxonomy" id="2528964"/>
    <lineage>
        <taxon>Bacteria</taxon>
        <taxon>Pseudomonadati</taxon>
        <taxon>Pseudomonadota</taxon>
        <taxon>Alphaproteobacteria</taxon>
        <taxon>Hyphomicrobiales</taxon>
        <taxon>Xanthobacteraceae</taxon>
        <taxon>Xanthobacter</taxon>
    </lineage>
</organism>
<keyword evidence="10" id="KW-1185">Reference proteome</keyword>
<dbReference type="KEGG" id="xdi:EZH22_21935"/>
<feature type="transmembrane region" description="Helical" evidence="7">
    <location>
        <begin position="185"/>
        <end position="207"/>
    </location>
</feature>
<evidence type="ECO:0000256" key="6">
    <source>
        <dbReference type="SAM" id="MobiDB-lite"/>
    </source>
</evidence>
<dbReference type="InterPro" id="IPR001851">
    <property type="entry name" value="ABC_transp_permease"/>
</dbReference>
<evidence type="ECO:0000256" key="4">
    <source>
        <dbReference type="ARBA" id="ARBA00022989"/>
    </source>
</evidence>
<dbReference type="EMBL" id="CP063362">
    <property type="protein sequence ID" value="QRG05685.1"/>
    <property type="molecule type" value="Genomic_DNA"/>
</dbReference>
<name>A0A974PL92_9HYPH</name>
<evidence type="ECO:0000256" key="7">
    <source>
        <dbReference type="SAM" id="Phobius"/>
    </source>
</evidence>
<dbReference type="PANTHER" id="PTHR30482:SF20">
    <property type="entry name" value="HIGH-AFFINITY BRANCHED-CHAIN AMINO ACID TRANSPORT SYSTEM PERMEASE PROTEIN LIVM"/>
    <property type="match status" value="1"/>
</dbReference>
<dbReference type="InterPro" id="IPR021807">
    <property type="entry name" value="LivHM_N"/>
</dbReference>
<accession>A0A974PL92</accession>
<keyword evidence="4 7" id="KW-1133">Transmembrane helix</keyword>
<reference evidence="9 10" key="1">
    <citation type="submission" date="2020-10" db="EMBL/GenBank/DDBJ databases">
        <title>Degradation of 1,4-Dioxane by Xanthobacter sp. YN2, via a Novel Group-2 Soluble Di-Iron Monooxygenase.</title>
        <authorList>
            <person name="Ma F."/>
            <person name="Wang Y."/>
            <person name="Yang J."/>
            <person name="Guo H."/>
            <person name="Su D."/>
            <person name="Yu L."/>
        </authorList>
    </citation>
    <scope>NUCLEOTIDE SEQUENCE [LARGE SCALE GENOMIC DNA]</scope>
    <source>
        <strain evidence="9 10">YN2</strain>
    </source>
</reference>
<feature type="transmembrane region" description="Helical" evidence="7">
    <location>
        <begin position="400"/>
        <end position="425"/>
    </location>
</feature>
<evidence type="ECO:0000313" key="10">
    <source>
        <dbReference type="Proteomes" id="UP000596427"/>
    </source>
</evidence>
<dbReference type="Pfam" id="PF02653">
    <property type="entry name" value="BPD_transp_2"/>
    <property type="match status" value="1"/>
</dbReference>
<feature type="transmembrane region" description="Helical" evidence="7">
    <location>
        <begin position="450"/>
        <end position="467"/>
    </location>
</feature>
<feature type="transmembrane region" description="Helical" evidence="7">
    <location>
        <begin position="314"/>
        <end position="334"/>
    </location>
</feature>